<dbReference type="InterPro" id="IPR000477">
    <property type="entry name" value="RT_dom"/>
</dbReference>
<dbReference type="PROSITE" id="PS50878">
    <property type="entry name" value="RT_POL"/>
    <property type="match status" value="1"/>
</dbReference>
<evidence type="ECO:0000313" key="2">
    <source>
        <dbReference type="EMBL" id="EYC44864.1"/>
    </source>
</evidence>
<comment type="caution">
    <text evidence="2">The sequence shown here is derived from an EMBL/GenBank/DDBJ whole genome shotgun (WGS) entry which is preliminary data.</text>
</comment>
<accession>A0A016WYF0</accession>
<proteinExistence type="predicted"/>
<organism evidence="2 3">
    <name type="scientific">Ancylostoma ceylanicum</name>
    <dbReference type="NCBI Taxonomy" id="53326"/>
    <lineage>
        <taxon>Eukaryota</taxon>
        <taxon>Metazoa</taxon>
        <taxon>Ecdysozoa</taxon>
        <taxon>Nematoda</taxon>
        <taxon>Chromadorea</taxon>
        <taxon>Rhabditida</taxon>
        <taxon>Rhabditina</taxon>
        <taxon>Rhabditomorpha</taxon>
        <taxon>Strongyloidea</taxon>
        <taxon>Ancylostomatidae</taxon>
        <taxon>Ancylostomatinae</taxon>
        <taxon>Ancylostoma</taxon>
    </lineage>
</organism>
<sequence length="79" mass="9042">MSPKLFSATLEDVVQRLEWDNMGVRTDGLLLHHFRFADDIVLITLNISQAERMLADFDDACGKIGPQLSLTKTMFMWNL</sequence>
<dbReference type="Pfam" id="PF00078">
    <property type="entry name" value="RVT_1"/>
    <property type="match status" value="1"/>
</dbReference>
<dbReference type="EMBL" id="JARK01000047">
    <property type="protein sequence ID" value="EYC44864.1"/>
    <property type="molecule type" value="Genomic_DNA"/>
</dbReference>
<dbReference type="Proteomes" id="UP000024635">
    <property type="component" value="Unassembled WGS sequence"/>
</dbReference>
<dbReference type="OrthoDB" id="7480412at2759"/>
<feature type="domain" description="Reverse transcriptase" evidence="1">
    <location>
        <begin position="1"/>
        <end position="79"/>
    </location>
</feature>
<evidence type="ECO:0000313" key="3">
    <source>
        <dbReference type="Proteomes" id="UP000024635"/>
    </source>
</evidence>
<reference evidence="3" key="1">
    <citation type="journal article" date="2015" name="Nat. Genet.">
        <title>The genome and transcriptome of the zoonotic hookworm Ancylostoma ceylanicum identify infection-specific gene families.</title>
        <authorList>
            <person name="Schwarz E.M."/>
            <person name="Hu Y."/>
            <person name="Antoshechkin I."/>
            <person name="Miller M.M."/>
            <person name="Sternberg P.W."/>
            <person name="Aroian R.V."/>
        </authorList>
    </citation>
    <scope>NUCLEOTIDE SEQUENCE</scope>
    <source>
        <strain evidence="3">HY135</strain>
    </source>
</reference>
<evidence type="ECO:0000259" key="1">
    <source>
        <dbReference type="PROSITE" id="PS50878"/>
    </source>
</evidence>
<name>A0A016WYF0_9BILA</name>
<gene>
    <name evidence="2" type="primary">Acey_s0447.g1622</name>
    <name evidence="2" type="ORF">Y032_0447g1622</name>
</gene>
<keyword evidence="3" id="KW-1185">Reference proteome</keyword>
<dbReference type="AlphaFoldDB" id="A0A016WYF0"/>
<protein>
    <recommendedName>
        <fullName evidence="1">Reverse transcriptase domain-containing protein</fullName>
    </recommendedName>
</protein>